<name>A0A9D5JUT6_9BACT</name>
<evidence type="ECO:0000313" key="2">
    <source>
        <dbReference type="Proteomes" id="UP000649604"/>
    </source>
</evidence>
<organism evidence="1 2">
    <name type="scientific">candidate division KSB3 bacterium</name>
    <dbReference type="NCBI Taxonomy" id="2044937"/>
    <lineage>
        <taxon>Bacteria</taxon>
        <taxon>candidate division KSB3</taxon>
    </lineage>
</organism>
<reference evidence="1" key="1">
    <citation type="submission" date="2019-11" db="EMBL/GenBank/DDBJ databases">
        <title>Microbial mats filling the niche in hypersaline microbial mats.</title>
        <authorList>
            <person name="Wong H.L."/>
            <person name="Macleod F.I."/>
            <person name="White R.A. III"/>
            <person name="Burns B.P."/>
        </authorList>
    </citation>
    <scope>NUCLEOTIDE SEQUENCE</scope>
    <source>
        <strain evidence="1">Rbin_158</strain>
    </source>
</reference>
<evidence type="ECO:0008006" key="3">
    <source>
        <dbReference type="Google" id="ProtNLM"/>
    </source>
</evidence>
<dbReference type="SUPFAM" id="SSF46689">
    <property type="entry name" value="Homeodomain-like"/>
    <property type="match status" value="1"/>
</dbReference>
<dbReference type="AlphaFoldDB" id="A0A9D5JUT6"/>
<dbReference type="Proteomes" id="UP000649604">
    <property type="component" value="Unassembled WGS sequence"/>
</dbReference>
<evidence type="ECO:0000313" key="1">
    <source>
        <dbReference type="EMBL" id="MBD3324514.1"/>
    </source>
</evidence>
<sequence length="52" mass="6109">MSTIEWVQRLEAVRFDLTKREQEIVTYLEDHVETVPQLSMQDLVNATNTSRS</sequence>
<protein>
    <recommendedName>
        <fullName evidence="3">HTH rpiR-type domain-containing protein</fullName>
    </recommendedName>
</protein>
<accession>A0A9D5JUT6</accession>
<proteinExistence type="predicted"/>
<dbReference type="EMBL" id="WJJP01000249">
    <property type="protein sequence ID" value="MBD3324514.1"/>
    <property type="molecule type" value="Genomic_DNA"/>
</dbReference>
<dbReference type="InterPro" id="IPR036388">
    <property type="entry name" value="WH-like_DNA-bd_sf"/>
</dbReference>
<dbReference type="InterPro" id="IPR009057">
    <property type="entry name" value="Homeodomain-like_sf"/>
</dbReference>
<dbReference type="Gene3D" id="1.10.10.10">
    <property type="entry name" value="Winged helix-like DNA-binding domain superfamily/Winged helix DNA-binding domain"/>
    <property type="match status" value="1"/>
</dbReference>
<gene>
    <name evidence="1" type="ORF">GF339_08010</name>
</gene>
<comment type="caution">
    <text evidence="1">The sequence shown here is derived from an EMBL/GenBank/DDBJ whole genome shotgun (WGS) entry which is preliminary data.</text>
</comment>
<feature type="non-terminal residue" evidence="1">
    <location>
        <position position="52"/>
    </location>
</feature>